<feature type="domain" description="PpiC" evidence="9">
    <location>
        <begin position="138"/>
        <end position="229"/>
    </location>
</feature>
<dbReference type="InterPro" id="IPR000297">
    <property type="entry name" value="PPIase_PpiC"/>
</dbReference>
<evidence type="ECO:0000256" key="1">
    <source>
        <dbReference type="ARBA" id="ARBA00000971"/>
    </source>
</evidence>
<dbReference type="RefSeq" id="WP_076023295.1">
    <property type="nucleotide sequence ID" value="NZ_JAQFIK010000002.1"/>
</dbReference>
<name>A0AA43S5R7_9BURK</name>
<comment type="caution">
    <text evidence="10">The sequence shown here is derived from an EMBL/GenBank/DDBJ whole genome shotgun (WGS) entry which is preliminary data.</text>
</comment>
<dbReference type="PANTHER" id="PTHR47245">
    <property type="entry name" value="PEPTIDYLPROLYL ISOMERASE"/>
    <property type="match status" value="1"/>
</dbReference>
<dbReference type="EC" id="5.2.1.8" evidence="3"/>
<evidence type="ECO:0000256" key="8">
    <source>
        <dbReference type="SAM" id="SignalP"/>
    </source>
</evidence>
<dbReference type="AlphaFoldDB" id="A0AA43S5R7"/>
<evidence type="ECO:0000256" key="3">
    <source>
        <dbReference type="ARBA" id="ARBA00013194"/>
    </source>
</evidence>
<dbReference type="Pfam" id="PF13624">
    <property type="entry name" value="SurA_N_3"/>
    <property type="match status" value="1"/>
</dbReference>
<accession>A0AA43S5R7</accession>
<reference evidence="10" key="1">
    <citation type="submission" date="2023-04" db="EMBL/GenBank/DDBJ databases">
        <title>Genome Encyclopedia of Bacteria and Archaea VI: Functional Genomics of Type Strains.</title>
        <authorList>
            <person name="Whitman W."/>
        </authorList>
    </citation>
    <scope>NUCLEOTIDE SEQUENCE</scope>
    <source>
        <strain evidence="10">Enz.4-51</strain>
    </source>
</reference>
<evidence type="ECO:0000259" key="9">
    <source>
        <dbReference type="PROSITE" id="PS50198"/>
    </source>
</evidence>
<evidence type="ECO:0000256" key="2">
    <source>
        <dbReference type="ARBA" id="ARBA00007656"/>
    </source>
</evidence>
<keyword evidence="11" id="KW-1185">Reference proteome</keyword>
<dbReference type="Proteomes" id="UP001161160">
    <property type="component" value="Unassembled WGS sequence"/>
</dbReference>
<organism evidence="10 11">
    <name type="scientific">Polynucleobacter sphagniphilus</name>
    <dbReference type="NCBI Taxonomy" id="1743169"/>
    <lineage>
        <taxon>Bacteria</taxon>
        <taxon>Pseudomonadati</taxon>
        <taxon>Pseudomonadota</taxon>
        <taxon>Betaproteobacteria</taxon>
        <taxon>Burkholderiales</taxon>
        <taxon>Burkholderiaceae</taxon>
        <taxon>Polynucleobacter</taxon>
    </lineage>
</organism>
<dbReference type="InterPro" id="IPR027304">
    <property type="entry name" value="Trigger_fact/SurA_dom_sf"/>
</dbReference>
<comment type="catalytic activity">
    <reaction evidence="1">
        <text>[protein]-peptidylproline (omega=180) = [protein]-peptidylproline (omega=0)</text>
        <dbReference type="Rhea" id="RHEA:16237"/>
        <dbReference type="Rhea" id="RHEA-COMP:10747"/>
        <dbReference type="Rhea" id="RHEA-COMP:10748"/>
        <dbReference type="ChEBI" id="CHEBI:83833"/>
        <dbReference type="ChEBI" id="CHEBI:83834"/>
        <dbReference type="EC" id="5.2.1.8"/>
    </reaction>
</comment>
<sequence length="270" mass="29504">MKLRNIALALVAVSSLYSINSYSQSGSQAVVTVNGTKIYQRQVDEMVKAEVARGATDNAQLRQGVLEDLVFREAVMQDVKKKGLATQPDNEFRIRMAQQTAIVDIWFAQYMKSHPISEADVKGEYDKLVALSKEPKNANEYLFSDIVVGTEAEAKEVIASANMGTDFATLAKEKSLDKQGGAQGGQMNWSLPGKLLPAIGDALLTTGKGKVDSTPIKTDYGWVVLKVNDIRPFKVPPYDEVKQGIASMMVQAEKQKAIQQLMSTAKITKG</sequence>
<keyword evidence="5 7" id="KW-0697">Rotamase</keyword>
<dbReference type="Gene3D" id="3.10.50.40">
    <property type="match status" value="1"/>
</dbReference>
<feature type="signal peptide" evidence="8">
    <location>
        <begin position="1"/>
        <end position="23"/>
    </location>
</feature>
<evidence type="ECO:0000256" key="6">
    <source>
        <dbReference type="ARBA" id="ARBA00023235"/>
    </source>
</evidence>
<dbReference type="EMBL" id="JARXYA010000004">
    <property type="protein sequence ID" value="MDH6503667.1"/>
    <property type="molecule type" value="Genomic_DNA"/>
</dbReference>
<dbReference type="SUPFAM" id="SSF109998">
    <property type="entry name" value="Triger factor/SurA peptide-binding domain-like"/>
    <property type="match status" value="1"/>
</dbReference>
<evidence type="ECO:0000313" key="11">
    <source>
        <dbReference type="Proteomes" id="UP001161160"/>
    </source>
</evidence>
<dbReference type="Gene3D" id="1.10.8.1040">
    <property type="match status" value="1"/>
</dbReference>
<comment type="similarity">
    <text evidence="2">Belongs to the PpiC/parvulin rotamase family.</text>
</comment>
<dbReference type="PROSITE" id="PS50198">
    <property type="entry name" value="PPIC_PPIASE_2"/>
    <property type="match status" value="1"/>
</dbReference>
<dbReference type="InterPro" id="IPR050245">
    <property type="entry name" value="PrsA_foldase"/>
</dbReference>
<evidence type="ECO:0000256" key="7">
    <source>
        <dbReference type="PROSITE-ProRule" id="PRU00278"/>
    </source>
</evidence>
<dbReference type="InterPro" id="IPR046357">
    <property type="entry name" value="PPIase_dom_sf"/>
</dbReference>
<dbReference type="Pfam" id="PF00639">
    <property type="entry name" value="Rotamase"/>
    <property type="match status" value="1"/>
</dbReference>
<dbReference type="PANTHER" id="PTHR47245:SF1">
    <property type="entry name" value="FOLDASE PROTEIN PRSA"/>
    <property type="match status" value="1"/>
</dbReference>
<feature type="chain" id="PRO_5041305673" description="peptidylprolyl isomerase" evidence="8">
    <location>
        <begin position="24"/>
        <end position="270"/>
    </location>
</feature>
<proteinExistence type="inferred from homology"/>
<keyword evidence="6 7" id="KW-0413">Isomerase</keyword>
<protein>
    <recommendedName>
        <fullName evidence="3">peptidylprolyl isomerase</fullName>
        <ecNumber evidence="3">5.2.1.8</ecNumber>
    </recommendedName>
</protein>
<dbReference type="GeneID" id="83595600"/>
<gene>
    <name evidence="10" type="ORF">M2127_000960</name>
</gene>
<evidence type="ECO:0000313" key="10">
    <source>
        <dbReference type="EMBL" id="MDH6503667.1"/>
    </source>
</evidence>
<dbReference type="SUPFAM" id="SSF54534">
    <property type="entry name" value="FKBP-like"/>
    <property type="match status" value="1"/>
</dbReference>
<dbReference type="GO" id="GO:0003755">
    <property type="term" value="F:peptidyl-prolyl cis-trans isomerase activity"/>
    <property type="evidence" value="ECO:0007669"/>
    <property type="project" value="UniProtKB-KW"/>
</dbReference>
<evidence type="ECO:0000256" key="5">
    <source>
        <dbReference type="ARBA" id="ARBA00023110"/>
    </source>
</evidence>
<evidence type="ECO:0000256" key="4">
    <source>
        <dbReference type="ARBA" id="ARBA00022729"/>
    </source>
</evidence>
<keyword evidence="4 8" id="KW-0732">Signal</keyword>